<dbReference type="RefSeq" id="WP_039457431.1">
    <property type="nucleotide sequence ID" value="NZ_JWLZ01000019.1"/>
</dbReference>
<dbReference type="GO" id="GO:1902201">
    <property type="term" value="P:negative regulation of bacterial-type flagellum-dependent cell motility"/>
    <property type="evidence" value="ECO:0007669"/>
    <property type="project" value="TreeGrafter"/>
</dbReference>
<comment type="caution">
    <text evidence="6">The sequence shown here is derived from an EMBL/GenBank/DDBJ whole genome shotgun (WGS) entry which is preliminary data.</text>
</comment>
<dbReference type="Pfam" id="PF00072">
    <property type="entry name" value="Response_reg"/>
    <property type="match status" value="1"/>
</dbReference>
<dbReference type="Pfam" id="PF00990">
    <property type="entry name" value="GGDEF"/>
    <property type="match status" value="1"/>
</dbReference>
<name>A0A0B9H8M2_9GAMM</name>
<dbReference type="AlphaFoldDB" id="A0A0B9H8M2"/>
<evidence type="ECO:0000259" key="5">
    <source>
        <dbReference type="PROSITE" id="PS50887"/>
    </source>
</evidence>
<dbReference type="EC" id="2.7.7.65" evidence="1"/>
<organism evidence="6 7">
    <name type="scientific">Photobacterium gaetbulicola</name>
    <dbReference type="NCBI Taxonomy" id="1295392"/>
    <lineage>
        <taxon>Bacteria</taxon>
        <taxon>Pseudomonadati</taxon>
        <taxon>Pseudomonadota</taxon>
        <taxon>Gammaproteobacteria</taxon>
        <taxon>Vibrionales</taxon>
        <taxon>Vibrionaceae</taxon>
        <taxon>Photobacterium</taxon>
    </lineage>
</organism>
<proteinExistence type="predicted"/>
<dbReference type="InterPro" id="IPR050469">
    <property type="entry name" value="Diguanylate_Cyclase"/>
</dbReference>
<evidence type="ECO:0000256" key="2">
    <source>
        <dbReference type="ARBA" id="ARBA00034247"/>
    </source>
</evidence>
<reference evidence="6 7" key="1">
    <citation type="submission" date="2014-12" db="EMBL/GenBank/DDBJ databases">
        <title>Genome sequencing of Photobacterium gaetbulicola AD005a.</title>
        <authorList>
            <person name="Adrian T.G.S."/>
            <person name="Chan K.G."/>
        </authorList>
    </citation>
    <scope>NUCLEOTIDE SEQUENCE [LARGE SCALE GENOMIC DNA]</scope>
    <source>
        <strain evidence="6 7">AD005a</strain>
    </source>
</reference>
<dbReference type="GO" id="GO:0005886">
    <property type="term" value="C:plasma membrane"/>
    <property type="evidence" value="ECO:0007669"/>
    <property type="project" value="TreeGrafter"/>
</dbReference>
<dbReference type="InterPro" id="IPR001789">
    <property type="entry name" value="Sig_transdc_resp-reg_receiver"/>
</dbReference>
<dbReference type="Gene3D" id="3.30.70.270">
    <property type="match status" value="1"/>
</dbReference>
<dbReference type="GO" id="GO:0000160">
    <property type="term" value="P:phosphorelay signal transduction system"/>
    <property type="evidence" value="ECO:0007669"/>
    <property type="project" value="InterPro"/>
</dbReference>
<evidence type="ECO:0000313" key="6">
    <source>
        <dbReference type="EMBL" id="KHT65227.1"/>
    </source>
</evidence>
<keyword evidence="3" id="KW-0597">Phosphoprotein</keyword>
<dbReference type="SMART" id="SM00267">
    <property type="entry name" value="GGDEF"/>
    <property type="match status" value="1"/>
</dbReference>
<dbReference type="Gene3D" id="3.40.50.2300">
    <property type="match status" value="2"/>
</dbReference>
<dbReference type="InterPro" id="IPR000160">
    <property type="entry name" value="GGDEF_dom"/>
</dbReference>
<dbReference type="NCBIfam" id="TIGR00254">
    <property type="entry name" value="GGDEF"/>
    <property type="match status" value="1"/>
</dbReference>
<protein>
    <recommendedName>
        <fullName evidence="1">diguanylate cyclase</fullName>
        <ecNumber evidence="1">2.7.7.65</ecNumber>
    </recommendedName>
</protein>
<dbReference type="InterPro" id="IPR029787">
    <property type="entry name" value="Nucleotide_cyclase"/>
</dbReference>
<dbReference type="SMART" id="SM00448">
    <property type="entry name" value="REC"/>
    <property type="match status" value="2"/>
</dbReference>
<evidence type="ECO:0000259" key="4">
    <source>
        <dbReference type="PROSITE" id="PS50110"/>
    </source>
</evidence>
<dbReference type="InterPro" id="IPR043128">
    <property type="entry name" value="Rev_trsase/Diguanyl_cyclase"/>
</dbReference>
<dbReference type="PROSITE" id="PS50887">
    <property type="entry name" value="GGDEF"/>
    <property type="match status" value="1"/>
</dbReference>
<gene>
    <name evidence="6" type="ORF">RJ45_02270</name>
</gene>
<dbReference type="PROSITE" id="PS50110">
    <property type="entry name" value="RESPONSE_REGULATORY"/>
    <property type="match status" value="2"/>
</dbReference>
<feature type="domain" description="GGDEF" evidence="5">
    <location>
        <begin position="280"/>
        <end position="406"/>
    </location>
</feature>
<dbReference type="SUPFAM" id="SSF52172">
    <property type="entry name" value="CheY-like"/>
    <property type="match status" value="2"/>
</dbReference>
<dbReference type="GO" id="GO:0052621">
    <property type="term" value="F:diguanylate cyclase activity"/>
    <property type="evidence" value="ECO:0007669"/>
    <property type="project" value="UniProtKB-EC"/>
</dbReference>
<dbReference type="Proteomes" id="UP000031278">
    <property type="component" value="Unassembled WGS sequence"/>
</dbReference>
<accession>A0A0B9H8M2</accession>
<dbReference type="GO" id="GO:0043709">
    <property type="term" value="P:cell adhesion involved in single-species biofilm formation"/>
    <property type="evidence" value="ECO:0007669"/>
    <property type="project" value="TreeGrafter"/>
</dbReference>
<feature type="modified residue" description="4-aspartylphosphate" evidence="3">
    <location>
        <position position="54"/>
    </location>
</feature>
<evidence type="ECO:0000256" key="1">
    <source>
        <dbReference type="ARBA" id="ARBA00012528"/>
    </source>
</evidence>
<sequence length="406" mass="46061">MEQKILVVEDSRPFRRVIESELRHAGYTPVLANSIAEAEAVLDDSTDFLCAILDYCLPDGQDGEIIDVCLSVGIKVIVLTALMDEMTREKVLAKTVIDYIPKDSPTCISSMIPILQRLERNHDHTALVVDDSITARKYIRSLLERQYLTVLEARSGEQALEMINSNKSISLVITDYSMPERDGVSLIKELRKRFRPGQLAVIGLSASEEPALTAKFLKAGANDFLKKPFNQEEFYCRLHSTLNILDSERNLYLLANRDYLTQAWNRRYFFNHQLVKKNAGPRCLALLDIDNFKQLNDTYGHHIGDMVLIELANTLQLYFPDALVARFGGEEFCILYGNAPDIFIQRLNRLIEEIAQSELTILGNTIKYTISLGITHAESDIHSLIQRADNCLYKAKEEGRNCLIVE</sequence>
<dbReference type="PANTHER" id="PTHR45138:SF9">
    <property type="entry name" value="DIGUANYLATE CYCLASE DGCM-RELATED"/>
    <property type="match status" value="1"/>
</dbReference>
<evidence type="ECO:0000313" key="7">
    <source>
        <dbReference type="Proteomes" id="UP000031278"/>
    </source>
</evidence>
<dbReference type="SUPFAM" id="SSF55073">
    <property type="entry name" value="Nucleotide cyclase"/>
    <property type="match status" value="1"/>
</dbReference>
<dbReference type="PANTHER" id="PTHR45138">
    <property type="entry name" value="REGULATORY COMPONENTS OF SENSORY TRANSDUCTION SYSTEM"/>
    <property type="match status" value="1"/>
</dbReference>
<evidence type="ECO:0000256" key="3">
    <source>
        <dbReference type="PROSITE-ProRule" id="PRU00169"/>
    </source>
</evidence>
<comment type="catalytic activity">
    <reaction evidence="2">
        <text>2 GTP = 3',3'-c-di-GMP + 2 diphosphate</text>
        <dbReference type="Rhea" id="RHEA:24898"/>
        <dbReference type="ChEBI" id="CHEBI:33019"/>
        <dbReference type="ChEBI" id="CHEBI:37565"/>
        <dbReference type="ChEBI" id="CHEBI:58805"/>
        <dbReference type="EC" id="2.7.7.65"/>
    </reaction>
</comment>
<feature type="domain" description="Response regulatory" evidence="4">
    <location>
        <begin position="4"/>
        <end position="117"/>
    </location>
</feature>
<dbReference type="CDD" id="cd01949">
    <property type="entry name" value="GGDEF"/>
    <property type="match status" value="1"/>
</dbReference>
<dbReference type="InterPro" id="IPR011006">
    <property type="entry name" value="CheY-like_superfamily"/>
</dbReference>
<feature type="modified residue" description="4-aspartylphosphate" evidence="3">
    <location>
        <position position="175"/>
    </location>
</feature>
<feature type="domain" description="Response regulatory" evidence="4">
    <location>
        <begin position="125"/>
        <end position="242"/>
    </location>
</feature>
<dbReference type="EMBL" id="JWLZ01000019">
    <property type="protein sequence ID" value="KHT65227.1"/>
    <property type="molecule type" value="Genomic_DNA"/>
</dbReference>